<evidence type="ECO:0000256" key="1">
    <source>
        <dbReference type="SAM" id="SignalP"/>
    </source>
</evidence>
<keyword evidence="3" id="KW-1185">Reference proteome</keyword>
<proteinExistence type="predicted"/>
<protein>
    <submittedName>
        <fullName evidence="2">Uncharacterized protein</fullName>
    </submittedName>
</protein>
<feature type="signal peptide" evidence="1">
    <location>
        <begin position="1"/>
        <end position="23"/>
    </location>
</feature>
<dbReference type="RefSeq" id="WP_097072771.1">
    <property type="nucleotide sequence ID" value="NZ_OBMQ01000003.1"/>
</dbReference>
<feature type="chain" id="PRO_5038493568" evidence="1">
    <location>
        <begin position="24"/>
        <end position="553"/>
    </location>
</feature>
<dbReference type="AlphaFoldDB" id="A0A285SAP5"/>
<name>A0A285SAP5_9BACL</name>
<evidence type="ECO:0000313" key="3">
    <source>
        <dbReference type="Proteomes" id="UP000219636"/>
    </source>
</evidence>
<dbReference type="EMBL" id="OBMQ01000003">
    <property type="protein sequence ID" value="SOC02656.1"/>
    <property type="molecule type" value="Genomic_DNA"/>
</dbReference>
<sequence>MAKKSLYILVVLFSFIIASLPYAQKAEAATTFKGTFVNVTYDETELKDGTVEKKLSKITLKNSAGKTTTLNIDDHTYLYINNTVTKIEGFKRGMKVEAKVNLRKVTELRGTSEVEEGEIVPKSKQKSGIVTKIDPNGMFIVVKLDQGNETTFTVNRNTDFRKGKDTVDLSTLYEGDRVHLKFSTATTSVLAEVEIVATGIIIENLYKAEFQTVNASANKMTVKNAQPFVNWLFGTRNSTSLSTFEFAKNAPIYAGNKKITKNELKNYRTSDVYFVTVEKFGKEIVQKIMVLENYERTYYEPMTAVNTTSKFIRLKDAGKINFHEGTILVRHGRLVEPSTLVAYGTAFVVTDGLTKTNFAQVINITNDSFMAPNLNTQNLYFGQLWDVDGYNLELRNLYNLKNHIWTEIKSTEFAFSNSTHAEENYGGSTLRVIPNMDLEWKIPDYGYFYVKDGHIQAIHFITSKEWVGEVVSTGRVQSVDTTTDNEKVTLKNVSRWMNKAWSEMGSMPNVSINKALIIRDGKVIEPKDIKANDRAVLITTNTINGHVLLLNEE</sequence>
<dbReference type="OrthoDB" id="1703838at2"/>
<gene>
    <name evidence="2" type="ORF">SAMN05880501_10383</name>
</gene>
<evidence type="ECO:0000313" key="2">
    <source>
        <dbReference type="EMBL" id="SOC02656.1"/>
    </source>
</evidence>
<accession>A0A285SAP5</accession>
<reference evidence="3" key="1">
    <citation type="submission" date="2017-08" db="EMBL/GenBank/DDBJ databases">
        <authorList>
            <person name="Varghese N."/>
            <person name="Submissions S."/>
        </authorList>
    </citation>
    <scope>NUCLEOTIDE SEQUENCE [LARGE SCALE GENOMIC DNA]</scope>
    <source>
        <strain evidence="3">JC22</strain>
    </source>
</reference>
<keyword evidence="1" id="KW-0732">Signal</keyword>
<organism evidence="2 3">
    <name type="scientific">Ureibacillus xyleni</name>
    <dbReference type="NCBI Taxonomy" id="614648"/>
    <lineage>
        <taxon>Bacteria</taxon>
        <taxon>Bacillati</taxon>
        <taxon>Bacillota</taxon>
        <taxon>Bacilli</taxon>
        <taxon>Bacillales</taxon>
        <taxon>Caryophanaceae</taxon>
        <taxon>Ureibacillus</taxon>
    </lineage>
</organism>
<dbReference type="Proteomes" id="UP000219636">
    <property type="component" value="Unassembled WGS sequence"/>
</dbReference>